<gene>
    <name evidence="2" type="primary">SMC2</name>
    <name evidence="2" type="ORF">Clacol_004771</name>
</gene>
<dbReference type="InterPro" id="IPR027417">
    <property type="entry name" value="P-loop_NTPase"/>
</dbReference>
<dbReference type="PANTHER" id="PTHR43977">
    <property type="entry name" value="STRUCTURAL MAINTENANCE OF CHROMOSOMES PROTEIN 3"/>
    <property type="match status" value="1"/>
</dbReference>
<dbReference type="EMBL" id="BPWL01000005">
    <property type="protein sequence ID" value="GJJ10544.1"/>
    <property type="molecule type" value="Genomic_DNA"/>
</dbReference>
<dbReference type="Proteomes" id="UP001050691">
    <property type="component" value="Unassembled WGS sequence"/>
</dbReference>
<organism evidence="2 3">
    <name type="scientific">Clathrus columnatus</name>
    <dbReference type="NCBI Taxonomy" id="1419009"/>
    <lineage>
        <taxon>Eukaryota</taxon>
        <taxon>Fungi</taxon>
        <taxon>Dikarya</taxon>
        <taxon>Basidiomycota</taxon>
        <taxon>Agaricomycotina</taxon>
        <taxon>Agaricomycetes</taxon>
        <taxon>Phallomycetidae</taxon>
        <taxon>Phallales</taxon>
        <taxon>Clathraceae</taxon>
        <taxon>Clathrus</taxon>
    </lineage>
</organism>
<proteinExistence type="predicted"/>
<keyword evidence="3" id="KW-1185">Reference proteome</keyword>
<dbReference type="SUPFAM" id="SSF52540">
    <property type="entry name" value="P-loop containing nucleoside triphosphate hydrolases"/>
    <property type="match status" value="1"/>
</dbReference>
<name>A0AAV5A7F2_9AGAM</name>
<dbReference type="Pfam" id="PF02463">
    <property type="entry name" value="SMC_N"/>
    <property type="match status" value="1"/>
</dbReference>
<protein>
    <submittedName>
        <fullName evidence="2">Structural maintenance of chromosomes protein 2</fullName>
    </submittedName>
</protein>
<evidence type="ECO:0000259" key="1">
    <source>
        <dbReference type="Pfam" id="PF02463"/>
    </source>
</evidence>
<dbReference type="InterPro" id="IPR003395">
    <property type="entry name" value="RecF/RecN/SMC_N"/>
</dbReference>
<feature type="domain" description="RecF/RecN/SMC N-terminal" evidence="1">
    <location>
        <begin position="3"/>
        <end position="56"/>
    </location>
</feature>
<sequence length="61" mass="6582">MRIEELVIEGFKSYPVRTQVTGWDPSFNAITGLNGSGKSNILDAIVFVLGINDVKQASSPT</sequence>
<reference evidence="2" key="1">
    <citation type="submission" date="2021-10" db="EMBL/GenBank/DDBJ databases">
        <title>De novo Genome Assembly of Clathrus columnatus (Basidiomycota, Fungi) Using Illumina and Nanopore Sequence Data.</title>
        <authorList>
            <person name="Ogiso-Tanaka E."/>
            <person name="Itagaki H."/>
            <person name="Hosoya T."/>
            <person name="Hosaka K."/>
        </authorList>
    </citation>
    <scope>NUCLEOTIDE SEQUENCE</scope>
    <source>
        <strain evidence="2">MO-923</strain>
    </source>
</reference>
<evidence type="ECO:0000313" key="3">
    <source>
        <dbReference type="Proteomes" id="UP001050691"/>
    </source>
</evidence>
<evidence type="ECO:0000313" key="2">
    <source>
        <dbReference type="EMBL" id="GJJ10544.1"/>
    </source>
</evidence>
<comment type="caution">
    <text evidence="2">The sequence shown here is derived from an EMBL/GenBank/DDBJ whole genome shotgun (WGS) entry which is preliminary data.</text>
</comment>
<dbReference type="AlphaFoldDB" id="A0AAV5A7F2"/>
<accession>A0AAV5A7F2</accession>
<dbReference type="Gene3D" id="3.40.50.300">
    <property type="entry name" value="P-loop containing nucleotide triphosphate hydrolases"/>
    <property type="match status" value="1"/>
</dbReference>